<evidence type="ECO:0000313" key="2">
    <source>
        <dbReference type="Proteomes" id="UP000256862"/>
    </source>
</evidence>
<proteinExistence type="predicted"/>
<protein>
    <submittedName>
        <fullName evidence="1">Uncharacterized protein</fullName>
    </submittedName>
</protein>
<sequence>MLLPNSMDSFIGEFIYYAKDMDLVVMY</sequence>
<dbReference type="EMBL" id="OGUS01000109">
    <property type="protein sequence ID" value="SPC10882.1"/>
    <property type="molecule type" value="Genomic_DNA"/>
</dbReference>
<evidence type="ECO:0000313" key="1">
    <source>
        <dbReference type="EMBL" id="SPC10882.1"/>
    </source>
</evidence>
<dbReference type="AlphaFoldDB" id="A0A976B913"/>
<accession>A0A976B913</accession>
<gene>
    <name evidence="1" type="ORF">CO2235_10267</name>
</gene>
<name>A0A976B913_9BURK</name>
<organism evidence="1 2">
    <name type="scientific">Cupriavidus oxalaticus</name>
    <dbReference type="NCBI Taxonomy" id="96344"/>
    <lineage>
        <taxon>Bacteria</taxon>
        <taxon>Pseudomonadati</taxon>
        <taxon>Pseudomonadota</taxon>
        <taxon>Betaproteobacteria</taxon>
        <taxon>Burkholderiales</taxon>
        <taxon>Burkholderiaceae</taxon>
        <taxon>Cupriavidus</taxon>
    </lineage>
</organism>
<reference evidence="1 2" key="1">
    <citation type="submission" date="2018-01" db="EMBL/GenBank/DDBJ databases">
        <authorList>
            <person name="Clerissi C."/>
        </authorList>
    </citation>
    <scope>NUCLEOTIDE SEQUENCE [LARGE SCALE GENOMIC DNA]</scope>
    <source>
        <strain evidence="1">Cupriavidus oxalaticus LMG 2235</strain>
    </source>
</reference>
<comment type="caution">
    <text evidence="1">The sequence shown here is derived from an EMBL/GenBank/DDBJ whole genome shotgun (WGS) entry which is preliminary data.</text>
</comment>
<dbReference type="Proteomes" id="UP000256862">
    <property type="component" value="Chromosome CO2235"/>
</dbReference>